<proteinExistence type="predicted"/>
<feature type="region of interest" description="Disordered" evidence="1">
    <location>
        <begin position="1"/>
        <end position="23"/>
    </location>
</feature>
<keyword evidence="3" id="KW-1185">Reference proteome</keyword>
<accession>A0ABN9R790</accession>
<feature type="compositionally biased region" description="Basic residues" evidence="1">
    <location>
        <begin position="1"/>
        <end position="12"/>
    </location>
</feature>
<feature type="non-terminal residue" evidence="2">
    <location>
        <position position="1"/>
    </location>
</feature>
<evidence type="ECO:0000256" key="1">
    <source>
        <dbReference type="SAM" id="MobiDB-lite"/>
    </source>
</evidence>
<organism evidence="2 3">
    <name type="scientific">Prorocentrum cordatum</name>
    <dbReference type="NCBI Taxonomy" id="2364126"/>
    <lineage>
        <taxon>Eukaryota</taxon>
        <taxon>Sar</taxon>
        <taxon>Alveolata</taxon>
        <taxon>Dinophyceae</taxon>
        <taxon>Prorocentrales</taxon>
        <taxon>Prorocentraceae</taxon>
        <taxon>Prorocentrum</taxon>
    </lineage>
</organism>
<evidence type="ECO:0000313" key="2">
    <source>
        <dbReference type="EMBL" id="CAK0812184.1"/>
    </source>
</evidence>
<protein>
    <recommendedName>
        <fullName evidence="4">UBC core domain-containing protein</fullName>
    </recommendedName>
</protein>
<dbReference type="Proteomes" id="UP001189429">
    <property type="component" value="Unassembled WGS sequence"/>
</dbReference>
<sequence>PRRRAVPGRRRSAAGAGALAEWSGARSAAAQARKRLVPAPQPPPADEGIAALLPRMKRMRLRPSLGQLRLQREADSAETRSLQAQVCLTLHPEQLRATVHLDGWDGAPRGSAVQMELSFPPQYPHRAPAVTQVLPEGPLPNLEYDGRVVLLERVRDNRWSSVMGVADIVRDLVEAVGAGGPPQGAACCDGARREADDVDMS</sequence>
<dbReference type="EMBL" id="CAUYUJ010005078">
    <property type="protein sequence ID" value="CAK0812184.1"/>
    <property type="molecule type" value="Genomic_DNA"/>
</dbReference>
<comment type="caution">
    <text evidence="2">The sequence shown here is derived from an EMBL/GenBank/DDBJ whole genome shotgun (WGS) entry which is preliminary data.</text>
</comment>
<evidence type="ECO:0000313" key="3">
    <source>
        <dbReference type="Proteomes" id="UP001189429"/>
    </source>
</evidence>
<name>A0ABN9R790_9DINO</name>
<gene>
    <name evidence="2" type="ORF">PCOR1329_LOCUS16529</name>
</gene>
<dbReference type="Gene3D" id="3.10.110.10">
    <property type="entry name" value="Ubiquitin Conjugating Enzyme"/>
    <property type="match status" value="1"/>
</dbReference>
<dbReference type="SUPFAM" id="SSF54495">
    <property type="entry name" value="UBC-like"/>
    <property type="match status" value="1"/>
</dbReference>
<feature type="region of interest" description="Disordered" evidence="1">
    <location>
        <begin position="179"/>
        <end position="201"/>
    </location>
</feature>
<evidence type="ECO:0008006" key="4">
    <source>
        <dbReference type="Google" id="ProtNLM"/>
    </source>
</evidence>
<reference evidence="2" key="1">
    <citation type="submission" date="2023-10" db="EMBL/GenBank/DDBJ databases">
        <authorList>
            <person name="Chen Y."/>
            <person name="Shah S."/>
            <person name="Dougan E. K."/>
            <person name="Thang M."/>
            <person name="Chan C."/>
        </authorList>
    </citation>
    <scope>NUCLEOTIDE SEQUENCE [LARGE SCALE GENOMIC DNA]</scope>
</reference>
<dbReference type="InterPro" id="IPR016135">
    <property type="entry name" value="UBQ-conjugating_enzyme/RWD"/>
</dbReference>